<feature type="compositionally biased region" description="Pro residues" evidence="1">
    <location>
        <begin position="25"/>
        <end position="35"/>
    </location>
</feature>
<accession>A0A7Y0GAT2</accession>
<protein>
    <submittedName>
        <fullName evidence="2">Uncharacterized protein</fullName>
    </submittedName>
</protein>
<evidence type="ECO:0000256" key="1">
    <source>
        <dbReference type="SAM" id="MobiDB-lite"/>
    </source>
</evidence>
<evidence type="ECO:0000313" key="2">
    <source>
        <dbReference type="EMBL" id="NML94433.1"/>
    </source>
</evidence>
<feature type="compositionally biased region" description="Acidic residues" evidence="1">
    <location>
        <begin position="125"/>
        <end position="134"/>
    </location>
</feature>
<comment type="caution">
    <text evidence="2">The sequence shown here is derived from an EMBL/GenBank/DDBJ whole genome shotgun (WGS) entry which is preliminary data.</text>
</comment>
<feature type="compositionally biased region" description="Low complexity" evidence="1">
    <location>
        <begin position="111"/>
        <end position="123"/>
    </location>
</feature>
<feature type="region of interest" description="Disordered" evidence="1">
    <location>
        <begin position="95"/>
        <end position="167"/>
    </location>
</feature>
<gene>
    <name evidence="2" type="ORF">HHL27_12235</name>
</gene>
<feature type="compositionally biased region" description="Acidic residues" evidence="1">
    <location>
        <begin position="95"/>
        <end position="110"/>
    </location>
</feature>
<dbReference type="EMBL" id="JABBGM010000005">
    <property type="protein sequence ID" value="NML94433.1"/>
    <property type="molecule type" value="Genomic_DNA"/>
</dbReference>
<feature type="region of interest" description="Disordered" evidence="1">
    <location>
        <begin position="1"/>
        <end position="82"/>
    </location>
</feature>
<organism evidence="2 3">
    <name type="scientific">Novosphingobium olei</name>
    <dbReference type="NCBI Taxonomy" id="2728851"/>
    <lineage>
        <taxon>Bacteria</taxon>
        <taxon>Pseudomonadati</taxon>
        <taxon>Pseudomonadota</taxon>
        <taxon>Alphaproteobacteria</taxon>
        <taxon>Sphingomonadales</taxon>
        <taxon>Sphingomonadaceae</taxon>
        <taxon>Novosphingobium</taxon>
    </lineage>
</organism>
<dbReference type="RefSeq" id="WP_169493720.1">
    <property type="nucleotide sequence ID" value="NZ_JABBGM010000005.1"/>
</dbReference>
<dbReference type="AlphaFoldDB" id="A0A7Y0GAT2"/>
<name>A0A7Y0GAT2_9SPHN</name>
<dbReference type="Proteomes" id="UP000583556">
    <property type="component" value="Unassembled WGS sequence"/>
</dbReference>
<keyword evidence="3" id="KW-1185">Reference proteome</keyword>
<feature type="compositionally biased region" description="Basic and acidic residues" evidence="1">
    <location>
        <begin position="558"/>
        <end position="567"/>
    </location>
</feature>
<reference evidence="2 3" key="1">
    <citation type="submission" date="2020-04" db="EMBL/GenBank/DDBJ databases">
        <title>Novosphingobium sp. TW-4 isolated from soil.</title>
        <authorList>
            <person name="Dahal R.H."/>
            <person name="Chaudhary D.K."/>
        </authorList>
    </citation>
    <scope>NUCLEOTIDE SEQUENCE [LARGE SCALE GENOMIC DNA]</scope>
    <source>
        <strain evidence="2 3">TW-4</strain>
    </source>
</reference>
<proteinExistence type="predicted"/>
<evidence type="ECO:0000313" key="3">
    <source>
        <dbReference type="Proteomes" id="UP000583556"/>
    </source>
</evidence>
<feature type="region of interest" description="Disordered" evidence="1">
    <location>
        <begin position="326"/>
        <end position="348"/>
    </location>
</feature>
<feature type="region of interest" description="Disordered" evidence="1">
    <location>
        <begin position="524"/>
        <end position="567"/>
    </location>
</feature>
<sequence>MARPPHTAGETAAPARKRKARRPDLPPVPPPPVPQAPVADDPLGEPERPADPVDPVAAGSIDFDDLLGDLAGPPNGETSAETKVLPLAEIEEEALADAPDDEVAGLEAEAEPALPSEPIAASEDAPTDLLDDILNELPAPAPAPDEDPLDAILGELSAAPAPPSAEVDPLDDILGALTAAPAPAEVAAVDPLDDILGELAAAPAPPAPLEAVEIDPLEDILGELPSAPAPVAAEVDPLDDILGELPAGPVTPAVEADPLDDILGELPAAPAAEDDPLDDILGELAPASESAVVEGAAASAEAVPAALPPVSLDDMDDLLGEMEASAPAAAVAPDGPDETAAGKKRAKRKLPAISVPPRVRRLALIGTGLVATHALAFWLGSLSHVAANPEGPAAGASAEAEVNEPPVEGIARFAGKPIDARIDGQTMFESEEFRSAVDELIGGQEAASAIEELLPTIRATEPIVRKGETLSLRGCNPASCGLENLTVHYDIQSKQVEICTTRPSGDPPLAMSTLYDEQGAREVENCEGYPHPPQPKPKPKPVEEAEPDNPADLTFSAKDADHGSISDRIHAELEKLREGKKRKRRYE</sequence>